<dbReference type="KEGG" id="cmd:B841_08095"/>
<dbReference type="AlphaFoldDB" id="S5SVM5"/>
<protein>
    <recommendedName>
        <fullName evidence="5">Or membrane protein</fullName>
    </recommendedName>
</protein>
<keyword evidence="2" id="KW-0732">Signal</keyword>
<evidence type="ECO:0000256" key="2">
    <source>
        <dbReference type="SAM" id="SignalP"/>
    </source>
</evidence>
<dbReference type="Proteomes" id="UP000015388">
    <property type="component" value="Chromosome"/>
</dbReference>
<dbReference type="RefSeq" id="WP_020935025.1">
    <property type="nucleotide sequence ID" value="NC_021915.1"/>
</dbReference>
<feature type="compositionally biased region" description="Basic and acidic residues" evidence="1">
    <location>
        <begin position="60"/>
        <end position="69"/>
    </location>
</feature>
<feature type="signal peptide" evidence="2">
    <location>
        <begin position="1"/>
        <end position="25"/>
    </location>
</feature>
<feature type="compositionally biased region" description="Low complexity" evidence="1">
    <location>
        <begin position="41"/>
        <end position="59"/>
    </location>
</feature>
<dbReference type="EMBL" id="CP003924">
    <property type="protein sequence ID" value="AGS35092.1"/>
    <property type="molecule type" value="Genomic_DNA"/>
</dbReference>
<keyword evidence="4" id="KW-1185">Reference proteome</keyword>
<evidence type="ECO:0000256" key="1">
    <source>
        <dbReference type="SAM" id="MobiDB-lite"/>
    </source>
</evidence>
<feature type="chain" id="PRO_5039372493" description="Or membrane protein" evidence="2">
    <location>
        <begin position="26"/>
        <end position="130"/>
    </location>
</feature>
<name>S5SVM5_9CORY</name>
<dbReference type="PATRIC" id="fig|1224163.3.peg.1626"/>
<gene>
    <name evidence="3" type="ORF">B841_08095</name>
</gene>
<sequence length="130" mass="13206">MRNFRTAAVAAATALTLGLTGTAVAGAQEGDDVTETQEQNASLSSGITTALSSGSSAAGHDQEAWKENEDGQIEAPLVTGGDMFGDDVSPDLPAWAQNWKDFNTVASVGAVVGLIVAAVNAAKYVGLLPR</sequence>
<evidence type="ECO:0008006" key="5">
    <source>
        <dbReference type="Google" id="ProtNLM"/>
    </source>
</evidence>
<evidence type="ECO:0000313" key="4">
    <source>
        <dbReference type="Proteomes" id="UP000015388"/>
    </source>
</evidence>
<dbReference type="HOGENOM" id="CLU_144039_0_0_11"/>
<accession>S5SVM5</accession>
<feature type="region of interest" description="Disordered" evidence="1">
    <location>
        <begin position="29"/>
        <end position="69"/>
    </location>
</feature>
<reference evidence="3 4" key="1">
    <citation type="submission" date="2012-11" db="EMBL/GenBank/DDBJ databases">
        <title>The complete genome sequence of Corynebacterium maris Coryn-1 (=DSM 45190).</title>
        <authorList>
            <person name="Schaffert L."/>
            <person name="Albersmeier A."/>
            <person name="Kalinowski J."/>
            <person name="Ruckert C."/>
        </authorList>
    </citation>
    <scope>NUCLEOTIDE SEQUENCE [LARGE SCALE GENOMIC DNA]</scope>
    <source>
        <strain evidence="4">Coryn-1</strain>
    </source>
</reference>
<organism evidence="3 4">
    <name type="scientific">Corynebacterium maris DSM 45190</name>
    <dbReference type="NCBI Taxonomy" id="1224163"/>
    <lineage>
        <taxon>Bacteria</taxon>
        <taxon>Bacillati</taxon>
        <taxon>Actinomycetota</taxon>
        <taxon>Actinomycetes</taxon>
        <taxon>Mycobacteriales</taxon>
        <taxon>Corynebacteriaceae</taxon>
        <taxon>Corynebacterium</taxon>
    </lineage>
</organism>
<proteinExistence type="predicted"/>
<evidence type="ECO:0000313" key="3">
    <source>
        <dbReference type="EMBL" id="AGS35092.1"/>
    </source>
</evidence>